<dbReference type="Proteomes" id="UP000887576">
    <property type="component" value="Unplaced"/>
</dbReference>
<evidence type="ECO:0000313" key="2">
    <source>
        <dbReference type="WBParaSite" id="JU765_v2.g8706.t1"/>
    </source>
</evidence>
<organism evidence="1 2">
    <name type="scientific">Panagrolaimus sp. JU765</name>
    <dbReference type="NCBI Taxonomy" id="591449"/>
    <lineage>
        <taxon>Eukaryota</taxon>
        <taxon>Metazoa</taxon>
        <taxon>Ecdysozoa</taxon>
        <taxon>Nematoda</taxon>
        <taxon>Chromadorea</taxon>
        <taxon>Rhabditida</taxon>
        <taxon>Tylenchina</taxon>
        <taxon>Panagrolaimomorpha</taxon>
        <taxon>Panagrolaimoidea</taxon>
        <taxon>Panagrolaimidae</taxon>
        <taxon>Panagrolaimus</taxon>
    </lineage>
</organism>
<sequence>MALQVDKCLCILAGSDRNVFLTVHQPSSEIFEMFDKMIVSNALKESAIHIETVFVKKTLKNGKNFVQNESENRSMVNGVSNLKGALFYYISELTYATCFGIQTFMPADFPLIVREHHDGIYPMVFYYLSKVLSYMPLFTIDGILMVSISPFLIGFEKNVSAFFMTVIT</sequence>
<evidence type="ECO:0000313" key="1">
    <source>
        <dbReference type="Proteomes" id="UP000887576"/>
    </source>
</evidence>
<dbReference type="WBParaSite" id="JU765_v2.g8706.t1">
    <property type="protein sequence ID" value="JU765_v2.g8706.t1"/>
    <property type="gene ID" value="JU765_v2.g8706"/>
</dbReference>
<accession>A0AC34RP21</accession>
<proteinExistence type="predicted"/>
<name>A0AC34RP21_9BILA</name>
<reference evidence="2" key="1">
    <citation type="submission" date="2022-11" db="UniProtKB">
        <authorList>
            <consortium name="WormBaseParasite"/>
        </authorList>
    </citation>
    <scope>IDENTIFICATION</scope>
</reference>
<protein>
    <submittedName>
        <fullName evidence="2">ABC-2 type transporter transmembrane domain-containing protein</fullName>
    </submittedName>
</protein>